<feature type="site" description="Lowers pKa of active site Tyr" evidence="6">
    <location>
        <position position="80"/>
    </location>
</feature>
<evidence type="ECO:0000256" key="3">
    <source>
        <dbReference type="ARBA" id="ARBA00023002"/>
    </source>
</evidence>
<dbReference type="SUPFAM" id="SSF51430">
    <property type="entry name" value="NAD(P)-linked oxidoreductase"/>
    <property type="match status" value="1"/>
</dbReference>
<dbReference type="GO" id="GO:0016616">
    <property type="term" value="F:oxidoreductase activity, acting on the CH-OH group of donors, NAD or NADP as acceptor"/>
    <property type="evidence" value="ECO:0007669"/>
    <property type="project" value="UniProtKB-ARBA"/>
</dbReference>
<dbReference type="InterPro" id="IPR023210">
    <property type="entry name" value="NADP_OxRdtase_dom"/>
</dbReference>
<dbReference type="Pfam" id="PF00248">
    <property type="entry name" value="Aldo_ket_red"/>
    <property type="match status" value="1"/>
</dbReference>
<proteinExistence type="inferred from homology"/>
<evidence type="ECO:0000313" key="9">
    <source>
        <dbReference type="Proteomes" id="UP000293519"/>
    </source>
</evidence>
<evidence type="ECO:0000256" key="5">
    <source>
        <dbReference type="PIRSR" id="PIRSR000097-2"/>
    </source>
</evidence>
<name>A0A4Q7LXC0_9MICO</name>
<dbReference type="InterPro" id="IPR020471">
    <property type="entry name" value="AKR"/>
</dbReference>
<dbReference type="PROSITE" id="PS00798">
    <property type="entry name" value="ALDOKETO_REDUCTASE_1"/>
    <property type="match status" value="1"/>
</dbReference>
<accession>A0A4Q7LXC0</accession>
<reference evidence="8 9" key="1">
    <citation type="journal article" date="2015" name="Stand. Genomic Sci.">
        <title>Genomic Encyclopedia of Bacterial and Archaeal Type Strains, Phase III: the genomes of soil and plant-associated and newly described type strains.</title>
        <authorList>
            <person name="Whitman W.B."/>
            <person name="Woyke T."/>
            <person name="Klenk H.P."/>
            <person name="Zhou Y."/>
            <person name="Lilburn T.G."/>
            <person name="Beck B.J."/>
            <person name="De Vos P."/>
            <person name="Vandamme P."/>
            <person name="Eisen J.A."/>
            <person name="Garrity G."/>
            <person name="Hugenholtz P."/>
            <person name="Kyrpides N.C."/>
        </authorList>
    </citation>
    <scope>NUCLEOTIDE SEQUENCE [LARGE SCALE GENOMIC DNA]</scope>
    <source>
        <strain evidence="8 9">CV2</strain>
    </source>
</reference>
<dbReference type="InterPro" id="IPR018170">
    <property type="entry name" value="Aldo/ket_reductase_CS"/>
</dbReference>
<comment type="caution">
    <text evidence="8">The sequence shown here is derived from an EMBL/GenBank/DDBJ whole genome shotgun (WGS) entry which is preliminary data.</text>
</comment>
<organism evidence="8 9">
    <name type="scientific">Microcella putealis</name>
    <dbReference type="NCBI Taxonomy" id="337005"/>
    <lineage>
        <taxon>Bacteria</taxon>
        <taxon>Bacillati</taxon>
        <taxon>Actinomycetota</taxon>
        <taxon>Actinomycetes</taxon>
        <taxon>Micrococcales</taxon>
        <taxon>Microbacteriaceae</taxon>
        <taxon>Microcella</taxon>
    </lineage>
</organism>
<sequence length="283" mass="30690">MTAAEPLAPRIALADGTSIPQLGLGVYKVPAPKTAELVAGAIELGYRHIDTAALYKNEAEVGAGVRASGVDRAELYLTSKVWNDAHGVEETRAAFLESLDKARLDYWDLYLIHWPAPTQNRYVEAWRALIALREQGLVRSIGVSNFEPHHLQRLVDETGVAPVVDQVELHPWLPQRSLRAAASAMGAAVESWSPLARGGVLAPGSRDLEVLTAIASRHGKTPAQVALRWHVQQGLIVIPKSTSLARVAENAAIFDWELTATDMAEIAQLETGERTGKHPDDLG</sequence>
<dbReference type="EMBL" id="SGWW01000001">
    <property type="protein sequence ID" value="RZS59675.1"/>
    <property type="molecule type" value="Genomic_DNA"/>
</dbReference>
<protein>
    <submittedName>
        <fullName evidence="8">2,5-diketo-D-gluconate reductase A</fullName>
    </submittedName>
</protein>
<evidence type="ECO:0000256" key="1">
    <source>
        <dbReference type="ARBA" id="ARBA00007905"/>
    </source>
</evidence>
<dbReference type="FunFam" id="3.20.20.100:FF:000015">
    <property type="entry name" value="Oxidoreductase, aldo/keto reductase family"/>
    <property type="match status" value="1"/>
</dbReference>
<dbReference type="AlphaFoldDB" id="A0A4Q7LXC0"/>
<dbReference type="RefSeq" id="WP_130484734.1">
    <property type="nucleotide sequence ID" value="NZ_SGWW01000001.1"/>
</dbReference>
<evidence type="ECO:0000256" key="6">
    <source>
        <dbReference type="PIRSR" id="PIRSR000097-3"/>
    </source>
</evidence>
<feature type="domain" description="NADP-dependent oxidoreductase" evidence="7">
    <location>
        <begin position="27"/>
        <end position="269"/>
    </location>
</feature>
<dbReference type="PANTHER" id="PTHR43827:SF3">
    <property type="entry name" value="NADP-DEPENDENT OXIDOREDUCTASE DOMAIN-CONTAINING PROTEIN"/>
    <property type="match status" value="1"/>
</dbReference>
<evidence type="ECO:0000256" key="2">
    <source>
        <dbReference type="ARBA" id="ARBA00022857"/>
    </source>
</evidence>
<keyword evidence="9" id="KW-1185">Reference proteome</keyword>
<comment type="similarity">
    <text evidence="1">Belongs to the aldo/keto reductase family.</text>
</comment>
<gene>
    <name evidence="8" type="ORF">EV141_0907</name>
</gene>
<evidence type="ECO:0000256" key="4">
    <source>
        <dbReference type="PIRSR" id="PIRSR000097-1"/>
    </source>
</evidence>
<dbReference type="PANTHER" id="PTHR43827">
    <property type="entry name" value="2,5-DIKETO-D-GLUCONIC ACID REDUCTASE"/>
    <property type="match status" value="1"/>
</dbReference>
<dbReference type="PRINTS" id="PR00069">
    <property type="entry name" value="ALDKETRDTASE"/>
</dbReference>
<dbReference type="Proteomes" id="UP000293519">
    <property type="component" value="Unassembled WGS sequence"/>
</dbReference>
<dbReference type="PIRSF" id="PIRSF000097">
    <property type="entry name" value="AKR"/>
    <property type="match status" value="1"/>
</dbReference>
<dbReference type="PROSITE" id="PS00062">
    <property type="entry name" value="ALDOKETO_REDUCTASE_2"/>
    <property type="match status" value="1"/>
</dbReference>
<dbReference type="Gene3D" id="3.20.20.100">
    <property type="entry name" value="NADP-dependent oxidoreductase domain"/>
    <property type="match status" value="1"/>
</dbReference>
<evidence type="ECO:0000313" key="8">
    <source>
        <dbReference type="EMBL" id="RZS59675.1"/>
    </source>
</evidence>
<feature type="active site" description="Proton donor" evidence="4">
    <location>
        <position position="55"/>
    </location>
</feature>
<feature type="binding site" evidence="5">
    <location>
        <position position="113"/>
    </location>
    <ligand>
        <name>substrate</name>
    </ligand>
</feature>
<keyword evidence="2" id="KW-0521">NADP</keyword>
<evidence type="ECO:0000259" key="7">
    <source>
        <dbReference type="Pfam" id="PF00248"/>
    </source>
</evidence>
<dbReference type="OrthoDB" id="9804790at2"/>
<dbReference type="InterPro" id="IPR036812">
    <property type="entry name" value="NAD(P)_OxRdtase_dom_sf"/>
</dbReference>
<keyword evidence="3" id="KW-0560">Oxidoreductase</keyword>